<dbReference type="OrthoDB" id="20930at2"/>
<evidence type="ECO:0000313" key="2">
    <source>
        <dbReference type="EMBL" id="RKR15308.1"/>
    </source>
</evidence>
<dbReference type="RefSeq" id="WP_121065282.1">
    <property type="nucleotide sequence ID" value="NZ_RBIQ01000007.1"/>
</dbReference>
<keyword evidence="2" id="KW-0808">Transferase</keyword>
<dbReference type="GO" id="GO:0008168">
    <property type="term" value="F:methyltransferase activity"/>
    <property type="evidence" value="ECO:0007669"/>
    <property type="project" value="UniProtKB-KW"/>
</dbReference>
<dbReference type="GO" id="GO:0032259">
    <property type="term" value="P:methylation"/>
    <property type="evidence" value="ECO:0007669"/>
    <property type="project" value="UniProtKB-KW"/>
</dbReference>
<keyword evidence="3" id="KW-1185">Reference proteome</keyword>
<reference evidence="2 3" key="1">
    <citation type="submission" date="2018-10" db="EMBL/GenBank/DDBJ databases">
        <title>Genomic Encyclopedia of Archaeal and Bacterial Type Strains, Phase II (KMG-II): from individual species to whole genera.</title>
        <authorList>
            <person name="Goeker M."/>
        </authorList>
    </citation>
    <scope>NUCLEOTIDE SEQUENCE [LARGE SCALE GENOMIC DNA]</scope>
    <source>
        <strain evidence="2 3">DSM 25230</strain>
    </source>
</reference>
<dbReference type="Gene3D" id="3.40.50.150">
    <property type="entry name" value="Vaccinia Virus protein VP39"/>
    <property type="match status" value="1"/>
</dbReference>
<keyword evidence="2" id="KW-0489">Methyltransferase</keyword>
<evidence type="ECO:0000259" key="1">
    <source>
        <dbReference type="Pfam" id="PF13649"/>
    </source>
</evidence>
<dbReference type="AlphaFoldDB" id="A0A495EEI7"/>
<evidence type="ECO:0000313" key="3">
    <source>
        <dbReference type="Proteomes" id="UP000269412"/>
    </source>
</evidence>
<protein>
    <submittedName>
        <fullName evidence="2">Methyltransferase family protein</fullName>
    </submittedName>
</protein>
<proteinExistence type="predicted"/>
<dbReference type="EMBL" id="RBIQ01000007">
    <property type="protein sequence ID" value="RKR15308.1"/>
    <property type="molecule type" value="Genomic_DNA"/>
</dbReference>
<dbReference type="InterPro" id="IPR041698">
    <property type="entry name" value="Methyltransf_25"/>
</dbReference>
<sequence length="218" mass="24771">MTIKRKKEPWPTKAVMHQIYEKKMWGGAVDFYSGLGSHSPEIVGPYIREVSLFLNSFSTRLEVCDLGCGDFNVGKQLVLLSKKYIAVDIVPNLIERNKSLFKEENLEFLCLDISKDKLPNADCAIVRQVMQHISNAEILSLLKKLKNYKYLIITEHLPLDSFVPNKDIISGQGIRLKKNSGVDILQPPFLAKTKLIKNLTTSSYDSKSAIFTNLYQNF</sequence>
<dbReference type="InterPro" id="IPR029063">
    <property type="entry name" value="SAM-dependent_MTases_sf"/>
</dbReference>
<name>A0A495EEI7_9FLAO</name>
<gene>
    <name evidence="2" type="ORF">CLV91_1391</name>
</gene>
<organism evidence="2 3">
    <name type="scientific">Maribacter vaceletii</name>
    <dbReference type="NCBI Taxonomy" id="1206816"/>
    <lineage>
        <taxon>Bacteria</taxon>
        <taxon>Pseudomonadati</taxon>
        <taxon>Bacteroidota</taxon>
        <taxon>Flavobacteriia</taxon>
        <taxon>Flavobacteriales</taxon>
        <taxon>Flavobacteriaceae</taxon>
        <taxon>Maribacter</taxon>
    </lineage>
</organism>
<dbReference type="Proteomes" id="UP000269412">
    <property type="component" value="Unassembled WGS sequence"/>
</dbReference>
<accession>A0A495EEI7</accession>
<dbReference type="SUPFAM" id="SSF53335">
    <property type="entry name" value="S-adenosyl-L-methionine-dependent methyltransferases"/>
    <property type="match status" value="1"/>
</dbReference>
<feature type="domain" description="Methyltransferase" evidence="1">
    <location>
        <begin position="63"/>
        <end position="146"/>
    </location>
</feature>
<comment type="caution">
    <text evidence="2">The sequence shown here is derived from an EMBL/GenBank/DDBJ whole genome shotgun (WGS) entry which is preliminary data.</text>
</comment>
<dbReference type="Pfam" id="PF13649">
    <property type="entry name" value="Methyltransf_25"/>
    <property type="match status" value="1"/>
</dbReference>